<evidence type="ECO:0008006" key="2">
    <source>
        <dbReference type="Google" id="ProtNLM"/>
    </source>
</evidence>
<organism evidence="1">
    <name type="scientific">bioreactor metagenome</name>
    <dbReference type="NCBI Taxonomy" id="1076179"/>
    <lineage>
        <taxon>unclassified sequences</taxon>
        <taxon>metagenomes</taxon>
        <taxon>ecological metagenomes</taxon>
    </lineage>
</organism>
<protein>
    <recommendedName>
        <fullName evidence="2">NAD-specific glutamate dehydrogenase</fullName>
    </recommendedName>
</protein>
<name>A0A644Y8T2_9ZZZZ</name>
<gene>
    <name evidence="1" type="ORF">SDC9_70820</name>
</gene>
<sequence>MQLLIHGEDAAGRGVLAAKAVPAANDLGLAAGICKGGDHVHIQGFALGAGLLGAVQHGDFLRRGGNGGQHFLGGEGTVQPHLQKPHLFAVGIEVVDNFLGHVADGAHGNDHAVRVGRAIVVEELIIGAQLLVDLDHVFFHHGGQRVIVLVAGLAVLEEDVAVLVRAAGGGALGVQRVLAERAHGVHVAHFLQVLVIPHGNLLHLMRGTEAVEEIHKGNAALDRGQMGHGAEVHNLLHVALAQQGEAAGPAGHHVGMVAEDVQRVGGNRSGGDMKHSRQKLARHLVHVGDHQQQALRGGVGGGQGTGGQGAVDGAGGACLGLHLHHLDFGAEDVFLSSGGPLVHQVCHGGRRGNRIDSRHLGKRVADISSGVVTVHGLKFSCHKLTS</sequence>
<reference evidence="1" key="1">
    <citation type="submission" date="2019-08" db="EMBL/GenBank/DDBJ databases">
        <authorList>
            <person name="Kucharzyk K."/>
            <person name="Murdoch R.W."/>
            <person name="Higgins S."/>
            <person name="Loffler F."/>
        </authorList>
    </citation>
    <scope>NUCLEOTIDE SEQUENCE</scope>
</reference>
<dbReference type="EMBL" id="VSSQ01004239">
    <property type="protein sequence ID" value="MPM24338.1"/>
    <property type="molecule type" value="Genomic_DNA"/>
</dbReference>
<evidence type="ECO:0000313" key="1">
    <source>
        <dbReference type="EMBL" id="MPM24338.1"/>
    </source>
</evidence>
<dbReference type="AlphaFoldDB" id="A0A644Y8T2"/>
<proteinExistence type="predicted"/>
<comment type="caution">
    <text evidence="1">The sequence shown here is derived from an EMBL/GenBank/DDBJ whole genome shotgun (WGS) entry which is preliminary data.</text>
</comment>
<accession>A0A644Y8T2</accession>